<dbReference type="InterPro" id="IPR036761">
    <property type="entry name" value="TTHA0802/YceI-like_sf"/>
</dbReference>
<feature type="domain" description="Lipid/polyisoprenoid-binding YceI-like" evidence="1">
    <location>
        <begin position="32"/>
        <end position="188"/>
    </location>
</feature>
<gene>
    <name evidence="2" type="ORF">CYPRO_2926</name>
</gene>
<reference evidence="2 3" key="1">
    <citation type="submission" date="2018-03" db="EMBL/GenBank/DDBJ databases">
        <title>Phenotypic and genomic properties of Cyclonatronum proteinivorum gen. nov., sp. nov., a haloalkaliphilic bacteroidete from soda lakes possessing Na+-translocating rhodopsin.</title>
        <authorList>
            <person name="Toshchakov S.V."/>
            <person name="Korzhenkov A."/>
            <person name="Samarov N.I."/>
            <person name="Kublanov I.V."/>
            <person name="Muntyan M.S."/>
            <person name="Sorokin D.Y."/>
        </authorList>
    </citation>
    <scope>NUCLEOTIDE SEQUENCE [LARGE SCALE GENOMIC DNA]</scope>
    <source>
        <strain evidence="2 3">Omega</strain>
    </source>
</reference>
<evidence type="ECO:0000259" key="1">
    <source>
        <dbReference type="SMART" id="SM00867"/>
    </source>
</evidence>
<dbReference type="Proteomes" id="UP000254808">
    <property type="component" value="Chromosome"/>
</dbReference>
<dbReference type="Gene3D" id="2.40.128.110">
    <property type="entry name" value="Lipid/polyisoprenoid-binding, YceI-like"/>
    <property type="match status" value="1"/>
</dbReference>
<organism evidence="2 3">
    <name type="scientific">Cyclonatronum proteinivorum</name>
    <dbReference type="NCBI Taxonomy" id="1457365"/>
    <lineage>
        <taxon>Bacteria</taxon>
        <taxon>Pseudomonadati</taxon>
        <taxon>Balneolota</taxon>
        <taxon>Balneolia</taxon>
        <taxon>Balneolales</taxon>
        <taxon>Cyclonatronaceae</taxon>
        <taxon>Cyclonatronum</taxon>
    </lineage>
</organism>
<keyword evidence="3" id="KW-1185">Reference proteome</keyword>
<dbReference type="SUPFAM" id="SSF101874">
    <property type="entry name" value="YceI-like"/>
    <property type="match status" value="1"/>
</dbReference>
<evidence type="ECO:0000313" key="2">
    <source>
        <dbReference type="EMBL" id="AXJ02164.1"/>
    </source>
</evidence>
<dbReference type="KEGG" id="cprv:CYPRO_2926"/>
<dbReference type="SMART" id="SM00867">
    <property type="entry name" value="YceI"/>
    <property type="match status" value="1"/>
</dbReference>
<evidence type="ECO:0000313" key="3">
    <source>
        <dbReference type="Proteomes" id="UP000254808"/>
    </source>
</evidence>
<name>A0A345UNW2_9BACT</name>
<dbReference type="AlphaFoldDB" id="A0A345UNW2"/>
<sequence length="194" mass="22008">MASSAVIAVLLMAFSAPQERPAPPAYENEPVRFMSDSGYVEFVSRAPLHEFAGTSQQLSGLIDLETQILDFFVDLETLDTGNRRRDRDMRRKYLETHRFPFAEFTGTFTETVPASLSERTPVTVQGSFTMREITHEIQVDGFLTPEDGGIRVTASWEILLEDYNIDRPRIVFYELSDVQRVSIDILLQPVAETP</sequence>
<dbReference type="PANTHER" id="PTHR34406:SF1">
    <property type="entry name" value="PROTEIN YCEI"/>
    <property type="match status" value="1"/>
</dbReference>
<dbReference type="InterPro" id="IPR007372">
    <property type="entry name" value="Lipid/polyisoprenoid-bd_YceI"/>
</dbReference>
<dbReference type="EMBL" id="CP027806">
    <property type="protein sequence ID" value="AXJ02164.1"/>
    <property type="molecule type" value="Genomic_DNA"/>
</dbReference>
<proteinExistence type="predicted"/>
<dbReference type="Pfam" id="PF04264">
    <property type="entry name" value="YceI"/>
    <property type="match status" value="1"/>
</dbReference>
<dbReference type="PANTHER" id="PTHR34406">
    <property type="entry name" value="PROTEIN YCEI"/>
    <property type="match status" value="1"/>
</dbReference>
<protein>
    <submittedName>
        <fullName evidence="2">Polyisoprenoid-binding protein YceI</fullName>
    </submittedName>
</protein>
<accession>A0A345UNW2</accession>